<name>A0AAV2YPY1_9STRA</name>
<dbReference type="AlphaFoldDB" id="A0AAV2YPY1"/>
<dbReference type="EMBL" id="DAKRPA010000180">
    <property type="protein sequence ID" value="DAZ96055.1"/>
    <property type="molecule type" value="Genomic_DNA"/>
</dbReference>
<protein>
    <submittedName>
        <fullName evidence="1">Uncharacterized protein</fullName>
    </submittedName>
</protein>
<dbReference type="Gene3D" id="2.120.10.30">
    <property type="entry name" value="TolB, C-terminal domain"/>
    <property type="match status" value="1"/>
</dbReference>
<reference evidence="1" key="2">
    <citation type="journal article" date="2023" name="Microbiol Resour">
        <title>Decontamination and Annotation of the Draft Genome Sequence of the Oomycete Lagenidium giganteum ARSEF 373.</title>
        <authorList>
            <person name="Morgan W.R."/>
            <person name="Tartar A."/>
        </authorList>
    </citation>
    <scope>NUCLEOTIDE SEQUENCE</scope>
    <source>
        <strain evidence="1">ARSEF 373</strain>
    </source>
</reference>
<dbReference type="Proteomes" id="UP001146120">
    <property type="component" value="Unassembled WGS sequence"/>
</dbReference>
<keyword evidence="2" id="KW-1185">Reference proteome</keyword>
<dbReference type="InterPro" id="IPR011042">
    <property type="entry name" value="6-blade_b-propeller_TolB-like"/>
</dbReference>
<reference evidence="1" key="1">
    <citation type="submission" date="2022-11" db="EMBL/GenBank/DDBJ databases">
        <authorList>
            <person name="Morgan W.R."/>
            <person name="Tartar A."/>
        </authorList>
    </citation>
    <scope>NUCLEOTIDE SEQUENCE</scope>
    <source>
        <strain evidence="1">ARSEF 373</strain>
    </source>
</reference>
<comment type="caution">
    <text evidence="1">The sequence shown here is derived from an EMBL/GenBank/DDBJ whole genome shotgun (WGS) entry which is preliminary data.</text>
</comment>
<organism evidence="1 2">
    <name type="scientific">Lagenidium giganteum</name>
    <dbReference type="NCBI Taxonomy" id="4803"/>
    <lineage>
        <taxon>Eukaryota</taxon>
        <taxon>Sar</taxon>
        <taxon>Stramenopiles</taxon>
        <taxon>Oomycota</taxon>
        <taxon>Peronosporomycetes</taxon>
        <taxon>Pythiales</taxon>
        <taxon>Pythiaceae</taxon>
    </lineage>
</organism>
<evidence type="ECO:0000313" key="2">
    <source>
        <dbReference type="Proteomes" id="UP001146120"/>
    </source>
</evidence>
<proteinExistence type="predicted"/>
<gene>
    <name evidence="1" type="ORF">N0F65_000050</name>
</gene>
<evidence type="ECO:0000313" key="1">
    <source>
        <dbReference type="EMBL" id="DAZ96055.1"/>
    </source>
</evidence>
<sequence>MAFTNAAPFAAYLVRIRNARLFAQDQVMIVVDAYKRLVLFDAQGHRTLLFDSVNGKRIKFLNSLVVL</sequence>
<accession>A0AAV2YPY1</accession>